<accession>A0ABY0TNS4</accession>
<dbReference type="EMBL" id="FNKM01000002">
    <property type="protein sequence ID" value="SDQ91091.1"/>
    <property type="molecule type" value="Genomic_DNA"/>
</dbReference>
<keyword evidence="2" id="KW-1185">Reference proteome</keyword>
<evidence type="ECO:0000313" key="1">
    <source>
        <dbReference type="EMBL" id="SDQ91091.1"/>
    </source>
</evidence>
<gene>
    <name evidence="1" type="ORF">SAMN04490186_2435</name>
</gene>
<sequence length="50" mass="5169">MPENNLLSDVITTLAVASLMAQFSGIVPEDSRLHVIDLVQAVHAAPVGAG</sequence>
<dbReference type="Proteomes" id="UP000198740">
    <property type="component" value="Unassembled WGS sequence"/>
</dbReference>
<proteinExistence type="predicted"/>
<comment type="caution">
    <text evidence="1">The sequence shown here is derived from an EMBL/GenBank/DDBJ whole genome shotgun (WGS) entry which is preliminary data.</text>
</comment>
<evidence type="ECO:0000313" key="2">
    <source>
        <dbReference type="Proteomes" id="UP000198740"/>
    </source>
</evidence>
<name>A0ABY0TNS4_9PSED</name>
<protein>
    <submittedName>
        <fullName evidence="1">Uncharacterized protein</fullName>
    </submittedName>
</protein>
<reference evidence="1 2" key="1">
    <citation type="submission" date="2016-10" db="EMBL/GenBank/DDBJ databases">
        <authorList>
            <person name="Varghese N."/>
            <person name="Submissions S."/>
        </authorList>
    </citation>
    <scope>NUCLEOTIDE SEQUENCE [LARGE SCALE GENOMIC DNA]</scope>
    <source>
        <strain evidence="1 2">BS2976</strain>
    </source>
</reference>
<organism evidence="1 2">
    <name type="scientific">Pseudomonas grimontii</name>
    <dbReference type="NCBI Taxonomy" id="129847"/>
    <lineage>
        <taxon>Bacteria</taxon>
        <taxon>Pseudomonadati</taxon>
        <taxon>Pseudomonadota</taxon>
        <taxon>Gammaproteobacteria</taxon>
        <taxon>Pseudomonadales</taxon>
        <taxon>Pseudomonadaceae</taxon>
        <taxon>Pseudomonas</taxon>
    </lineage>
</organism>